<dbReference type="Pfam" id="PF20661">
    <property type="entry name" value="SutA-RBD"/>
    <property type="match status" value="1"/>
</dbReference>
<proteinExistence type="predicted"/>
<dbReference type="KEGG" id="marq:MARGE09_P2757"/>
<organism evidence="3 4">
    <name type="scientific">Marinagarivorans cellulosilyticus</name>
    <dbReference type="NCBI Taxonomy" id="2721545"/>
    <lineage>
        <taxon>Bacteria</taxon>
        <taxon>Pseudomonadati</taxon>
        <taxon>Pseudomonadota</taxon>
        <taxon>Gammaproteobacteria</taxon>
        <taxon>Cellvibrionales</taxon>
        <taxon>Cellvibrionaceae</taxon>
        <taxon>Marinagarivorans</taxon>
    </lineage>
</organism>
<dbReference type="Proteomes" id="UP001320119">
    <property type="component" value="Chromosome"/>
</dbReference>
<dbReference type="RefSeq" id="WP_236982990.1">
    <property type="nucleotide sequence ID" value="NZ_AP023086.1"/>
</dbReference>
<dbReference type="AlphaFoldDB" id="A0AAN1WJ31"/>
<dbReference type="EMBL" id="AP023086">
    <property type="protein sequence ID" value="BCD98556.1"/>
    <property type="molecule type" value="Genomic_DNA"/>
</dbReference>
<feature type="compositionally biased region" description="Basic residues" evidence="1">
    <location>
        <begin position="72"/>
        <end position="84"/>
    </location>
</feature>
<keyword evidence="4" id="KW-1185">Reference proteome</keyword>
<feature type="domain" description="Transcriptional regulator SutA RNAP-binding" evidence="2">
    <location>
        <begin position="5"/>
        <end position="39"/>
    </location>
</feature>
<evidence type="ECO:0000256" key="1">
    <source>
        <dbReference type="SAM" id="MobiDB-lite"/>
    </source>
</evidence>
<reference evidence="3 4" key="1">
    <citation type="journal article" date="2022" name="IScience">
        <title>An ultrasensitive nanofiber-based assay for enzymatic hydrolysis and deep-sea microbial degradation of cellulose.</title>
        <authorList>
            <person name="Tsudome M."/>
            <person name="Tachioka M."/>
            <person name="Miyazaki M."/>
            <person name="Uchimura K."/>
            <person name="Tsuda M."/>
            <person name="Takaki Y."/>
            <person name="Deguchi S."/>
        </authorList>
    </citation>
    <scope>NUCLEOTIDE SEQUENCE [LARGE SCALE GENOMIC DNA]</scope>
    <source>
        <strain evidence="3 4">GE09</strain>
    </source>
</reference>
<protein>
    <recommendedName>
        <fullName evidence="2">Transcriptional regulator SutA RNAP-binding domain-containing protein</fullName>
    </recommendedName>
</protein>
<evidence type="ECO:0000313" key="3">
    <source>
        <dbReference type="EMBL" id="BCD98556.1"/>
    </source>
</evidence>
<evidence type="ECO:0000259" key="2">
    <source>
        <dbReference type="Pfam" id="PF20661"/>
    </source>
</evidence>
<dbReference type="InterPro" id="IPR049191">
    <property type="entry name" value="SutA_RBD"/>
</dbReference>
<gene>
    <name evidence="3" type="ORF">MARGE09_P2757</name>
</gene>
<sequence>MKPLKTKAEVRAELEQAIASYMSGGGEVNAVPRGLSGNPNNVNIFAQGFNSRSSESRTPVPDTVKALEERKHPVKPKPRRPKRKLIKDDFGEPLRWVWED</sequence>
<feature type="region of interest" description="Disordered" evidence="1">
    <location>
        <begin position="50"/>
        <end position="84"/>
    </location>
</feature>
<name>A0AAN1WJ31_9GAMM</name>
<evidence type="ECO:0000313" key="4">
    <source>
        <dbReference type="Proteomes" id="UP001320119"/>
    </source>
</evidence>
<accession>A0AAN1WJ31</accession>